<dbReference type="KEGG" id="euz:DVS28_a2547"/>
<accession>A0A346XYD1</accession>
<keyword evidence="2" id="KW-0472">Membrane</keyword>
<feature type="transmembrane region" description="Helical" evidence="2">
    <location>
        <begin position="45"/>
        <end position="65"/>
    </location>
</feature>
<dbReference type="RefSeq" id="WP_216825996.1">
    <property type="nucleotide sequence ID" value="NZ_CAXIBR010000120.1"/>
</dbReference>
<protein>
    <submittedName>
        <fullName evidence="3">Putative integral membrane protein</fullName>
    </submittedName>
</protein>
<reference evidence="3 4" key="1">
    <citation type="submission" date="2018-09" db="EMBL/GenBank/DDBJ databases">
        <title>Complete genome sequence of Euzebya sp. DY32-46 isolated from seawater of Pacific Ocean.</title>
        <authorList>
            <person name="Xu L."/>
            <person name="Wu Y.-H."/>
            <person name="Xu X.-W."/>
        </authorList>
    </citation>
    <scope>NUCLEOTIDE SEQUENCE [LARGE SCALE GENOMIC DNA]</scope>
    <source>
        <strain evidence="3 4">DY32-46</strain>
    </source>
</reference>
<evidence type="ECO:0000256" key="1">
    <source>
        <dbReference type="SAM" id="MobiDB-lite"/>
    </source>
</evidence>
<feature type="compositionally biased region" description="Pro residues" evidence="1">
    <location>
        <begin position="115"/>
        <end position="133"/>
    </location>
</feature>
<feature type="region of interest" description="Disordered" evidence="1">
    <location>
        <begin position="112"/>
        <end position="162"/>
    </location>
</feature>
<feature type="transmembrane region" description="Helical" evidence="2">
    <location>
        <begin position="6"/>
        <end position="24"/>
    </location>
</feature>
<keyword evidence="4" id="KW-1185">Reference proteome</keyword>
<evidence type="ECO:0000313" key="4">
    <source>
        <dbReference type="Proteomes" id="UP000264006"/>
    </source>
</evidence>
<dbReference type="AlphaFoldDB" id="A0A346XYD1"/>
<name>A0A346XYD1_9ACTN</name>
<organism evidence="3 4">
    <name type="scientific">Euzebya pacifica</name>
    <dbReference type="NCBI Taxonomy" id="1608957"/>
    <lineage>
        <taxon>Bacteria</taxon>
        <taxon>Bacillati</taxon>
        <taxon>Actinomycetota</taxon>
        <taxon>Nitriliruptoria</taxon>
        <taxon>Euzebyales</taxon>
    </lineage>
</organism>
<evidence type="ECO:0000313" key="3">
    <source>
        <dbReference type="EMBL" id="AXV07228.1"/>
    </source>
</evidence>
<gene>
    <name evidence="3" type="ORF">DVS28_a2547</name>
</gene>
<dbReference type="Proteomes" id="UP000264006">
    <property type="component" value="Chromosome"/>
</dbReference>
<keyword evidence="2" id="KW-1133">Transmembrane helix</keyword>
<sequence>MVTFHLVYVGLAVPLTVWLALTLFRNGQLFLADVFPDRPELARALNHLLVTGFFMLNLGWALLLIREQVVTNAGEGVRLLANRLGVLLLTLGTVHFLNLYVFERIRRGRRVEQEPPTPPNWFVPQPGPGPRVPGGPRGPMSPMPMGPARPTGTYGPATAPPR</sequence>
<feature type="compositionally biased region" description="Low complexity" evidence="1">
    <location>
        <begin position="148"/>
        <end position="162"/>
    </location>
</feature>
<keyword evidence="2" id="KW-0812">Transmembrane</keyword>
<feature type="transmembrane region" description="Helical" evidence="2">
    <location>
        <begin position="85"/>
        <end position="102"/>
    </location>
</feature>
<dbReference type="EMBL" id="CP031165">
    <property type="protein sequence ID" value="AXV07228.1"/>
    <property type="molecule type" value="Genomic_DNA"/>
</dbReference>
<evidence type="ECO:0000256" key="2">
    <source>
        <dbReference type="SAM" id="Phobius"/>
    </source>
</evidence>
<proteinExistence type="predicted"/>